<reference evidence="1 2" key="1">
    <citation type="submission" date="2016-08" db="EMBL/GenBank/DDBJ databases">
        <title>Draft genome of Fabibacter sp. strain SK-8.</title>
        <authorList>
            <person name="Wong S.-K."/>
            <person name="Hamasaki K."/>
            <person name="Yoshizawa S."/>
        </authorList>
    </citation>
    <scope>NUCLEOTIDE SEQUENCE [LARGE SCALE GENOMIC DNA]</scope>
    <source>
        <strain evidence="1 2">SK-8</strain>
    </source>
</reference>
<dbReference type="Proteomes" id="UP000095552">
    <property type="component" value="Unassembled WGS sequence"/>
</dbReference>
<comment type="caution">
    <text evidence="1">The sequence shown here is derived from an EMBL/GenBank/DDBJ whole genome shotgun (WGS) entry which is preliminary data.</text>
</comment>
<gene>
    <name evidence="1" type="ORF">BFP71_18430</name>
</gene>
<dbReference type="SUPFAM" id="SSF63829">
    <property type="entry name" value="Calcium-dependent phosphotriesterase"/>
    <property type="match status" value="1"/>
</dbReference>
<name>A0A1E5T1V7_9BACT</name>
<accession>A0A1E5T1V7</accession>
<evidence type="ECO:0000313" key="2">
    <source>
        <dbReference type="Proteomes" id="UP000095552"/>
    </source>
</evidence>
<dbReference type="AlphaFoldDB" id="A0A1E5T1V7"/>
<protein>
    <submittedName>
        <fullName evidence="1">Uncharacterized protein</fullName>
    </submittedName>
</protein>
<proteinExistence type="predicted"/>
<dbReference type="Gene3D" id="2.130.10.10">
    <property type="entry name" value="YVTN repeat-like/Quinoprotein amine dehydrogenase"/>
    <property type="match status" value="1"/>
</dbReference>
<sequence>MEILNLKLLKANLIIAFALFSTALLGQENGVKTSFDIDYKPVMASIDRQGNLYFANAGGAIDKYDQDGKLLYHFSPQRKSKPSIIEAWQELRIFVHYKDLQQYLFLDRFLNNSERYSLDFSQSNNFSGHVTLSGDNNLWAINEQELSLQKIDINNQEVLFETKLNLQLDFDHLEVQFIRDYQNYLFISDAELGVLMFDNLGNYIEQIIPKADIAFFSFSKNELIYLTHRKLILRDIYTKKEREIRIPDLPYQFAFMENNKLFLIRNQTVDLVKIN</sequence>
<dbReference type="InterPro" id="IPR015943">
    <property type="entry name" value="WD40/YVTN_repeat-like_dom_sf"/>
</dbReference>
<keyword evidence="2" id="KW-1185">Reference proteome</keyword>
<organism evidence="1 2">
    <name type="scientific">Roseivirga misakiensis</name>
    <dbReference type="NCBI Taxonomy" id="1563681"/>
    <lineage>
        <taxon>Bacteria</taxon>
        <taxon>Pseudomonadati</taxon>
        <taxon>Bacteroidota</taxon>
        <taxon>Cytophagia</taxon>
        <taxon>Cytophagales</taxon>
        <taxon>Roseivirgaceae</taxon>
        <taxon>Roseivirga</taxon>
    </lineage>
</organism>
<evidence type="ECO:0000313" key="1">
    <source>
        <dbReference type="EMBL" id="OEK05368.1"/>
    </source>
</evidence>
<dbReference type="EMBL" id="MDGQ01000005">
    <property type="protein sequence ID" value="OEK05368.1"/>
    <property type="molecule type" value="Genomic_DNA"/>
</dbReference>
<dbReference type="STRING" id="1563681.BFP71_18430"/>